<evidence type="ECO:0000256" key="9">
    <source>
        <dbReference type="ARBA" id="ARBA00022989"/>
    </source>
</evidence>
<keyword evidence="8" id="KW-0862">Zinc</keyword>
<comment type="cofactor">
    <cofactor evidence="1">
        <name>Zn(2+)</name>
        <dbReference type="ChEBI" id="CHEBI:29105"/>
    </cofactor>
</comment>
<accession>A0A212JZ86</accession>
<dbReference type="GO" id="GO:0016020">
    <property type="term" value="C:membrane"/>
    <property type="evidence" value="ECO:0007669"/>
    <property type="project" value="UniProtKB-SubCell"/>
</dbReference>
<dbReference type="GO" id="GO:0046872">
    <property type="term" value="F:metal ion binding"/>
    <property type="evidence" value="ECO:0007669"/>
    <property type="project" value="UniProtKB-KW"/>
</dbReference>
<reference evidence="14" key="1">
    <citation type="submission" date="2016-04" db="EMBL/GenBank/DDBJ databases">
        <authorList>
            <person name="Evans L.H."/>
            <person name="Alamgir A."/>
            <person name="Owens N."/>
            <person name="Weber N.D."/>
            <person name="Virtaneva K."/>
            <person name="Barbian K."/>
            <person name="Babar A."/>
            <person name="Rosenke K."/>
        </authorList>
    </citation>
    <scope>NUCLEOTIDE SEQUENCE</scope>
    <source>
        <strain evidence="14">86</strain>
    </source>
</reference>
<dbReference type="PANTHER" id="PTHR39188">
    <property type="entry name" value="MEMBRANE-ASSOCIATED ZINC METALLOPROTEASE M50B"/>
    <property type="match status" value="1"/>
</dbReference>
<keyword evidence="5 12" id="KW-0812">Transmembrane</keyword>
<dbReference type="EC" id="3.4.24.-" evidence="14"/>
<evidence type="ECO:0000256" key="5">
    <source>
        <dbReference type="ARBA" id="ARBA00022692"/>
    </source>
</evidence>
<organism evidence="14">
    <name type="scientific">uncultured Eubacteriales bacterium</name>
    <dbReference type="NCBI Taxonomy" id="172733"/>
    <lineage>
        <taxon>Bacteria</taxon>
        <taxon>Bacillati</taxon>
        <taxon>Bacillota</taxon>
        <taxon>Clostridia</taxon>
        <taxon>Eubacteriales</taxon>
        <taxon>environmental samples</taxon>
    </lineage>
</organism>
<keyword evidence="4" id="KW-0645">Protease</keyword>
<keyword evidence="7 14" id="KW-0378">Hydrolase</keyword>
<evidence type="ECO:0000256" key="2">
    <source>
        <dbReference type="ARBA" id="ARBA00004141"/>
    </source>
</evidence>
<dbReference type="GO" id="GO:0006508">
    <property type="term" value="P:proteolysis"/>
    <property type="evidence" value="ECO:0007669"/>
    <property type="project" value="UniProtKB-KW"/>
</dbReference>
<keyword evidence="10" id="KW-0482">Metalloprotease</keyword>
<comment type="similarity">
    <text evidence="3">Belongs to the peptidase M50B family.</text>
</comment>
<sequence>MLRWRRVEVTGGFLLLAAVLYYLDDQGLFLLTGLAAALHELGHLAAIYGLGGRVARLRLSVTGAEMTLSATRILGPGARLLAALSGPVTNLAFASLSAGLGAYLGEDAFLFAGLNLSLAAFNLLPMEQLDGGQALGQLVTLLWSPQAAERTVRVISKLMAAALLLGGVVLLWVTRANFTLLVTAMWLAASLHGPKRRK</sequence>
<proteinExistence type="inferred from homology"/>
<dbReference type="Pfam" id="PF02163">
    <property type="entry name" value="Peptidase_M50"/>
    <property type="match status" value="1"/>
</dbReference>
<dbReference type="GO" id="GO:0008237">
    <property type="term" value="F:metallopeptidase activity"/>
    <property type="evidence" value="ECO:0007669"/>
    <property type="project" value="UniProtKB-KW"/>
</dbReference>
<evidence type="ECO:0000256" key="3">
    <source>
        <dbReference type="ARBA" id="ARBA00007931"/>
    </source>
</evidence>
<evidence type="ECO:0000256" key="10">
    <source>
        <dbReference type="ARBA" id="ARBA00023049"/>
    </source>
</evidence>
<gene>
    <name evidence="14" type="ORF">KL86CLO1_11949</name>
</gene>
<comment type="subcellular location">
    <subcellularLocation>
        <location evidence="2">Membrane</location>
        <topology evidence="2">Multi-pass membrane protein</topology>
    </subcellularLocation>
</comment>
<feature type="transmembrane region" description="Helical" evidence="12">
    <location>
        <begin position="7"/>
        <end position="23"/>
    </location>
</feature>
<keyword evidence="11 12" id="KW-0472">Membrane</keyword>
<evidence type="ECO:0000256" key="8">
    <source>
        <dbReference type="ARBA" id="ARBA00022833"/>
    </source>
</evidence>
<evidence type="ECO:0000256" key="12">
    <source>
        <dbReference type="SAM" id="Phobius"/>
    </source>
</evidence>
<evidence type="ECO:0000256" key="6">
    <source>
        <dbReference type="ARBA" id="ARBA00022723"/>
    </source>
</evidence>
<evidence type="ECO:0000256" key="7">
    <source>
        <dbReference type="ARBA" id="ARBA00022801"/>
    </source>
</evidence>
<evidence type="ECO:0000256" key="11">
    <source>
        <dbReference type="ARBA" id="ARBA00023136"/>
    </source>
</evidence>
<feature type="transmembrane region" description="Helical" evidence="12">
    <location>
        <begin position="29"/>
        <end position="50"/>
    </location>
</feature>
<name>A0A212JZ86_9FIRM</name>
<dbReference type="InterPro" id="IPR008915">
    <property type="entry name" value="Peptidase_M50"/>
</dbReference>
<dbReference type="AlphaFoldDB" id="A0A212JZ86"/>
<evidence type="ECO:0000256" key="4">
    <source>
        <dbReference type="ARBA" id="ARBA00022670"/>
    </source>
</evidence>
<evidence type="ECO:0000259" key="13">
    <source>
        <dbReference type="Pfam" id="PF02163"/>
    </source>
</evidence>
<protein>
    <submittedName>
        <fullName evidence="14">Peptidase, M50 family</fullName>
        <ecNumber evidence="14">3.4.24.-</ecNumber>
    </submittedName>
</protein>
<keyword evidence="9 12" id="KW-1133">Transmembrane helix</keyword>
<evidence type="ECO:0000256" key="1">
    <source>
        <dbReference type="ARBA" id="ARBA00001947"/>
    </source>
</evidence>
<evidence type="ECO:0000313" key="14">
    <source>
        <dbReference type="EMBL" id="SBW04781.1"/>
    </source>
</evidence>
<dbReference type="PANTHER" id="PTHR39188:SF3">
    <property type="entry name" value="STAGE IV SPORULATION PROTEIN FB"/>
    <property type="match status" value="1"/>
</dbReference>
<feature type="domain" description="Peptidase M50" evidence="13">
    <location>
        <begin position="109"/>
        <end position="165"/>
    </location>
</feature>
<dbReference type="EMBL" id="FLUN01000001">
    <property type="protein sequence ID" value="SBW04781.1"/>
    <property type="molecule type" value="Genomic_DNA"/>
</dbReference>
<keyword evidence="6" id="KW-0479">Metal-binding</keyword>
<feature type="transmembrane region" description="Helical" evidence="12">
    <location>
        <begin position="154"/>
        <end position="172"/>
    </location>
</feature>